<proteinExistence type="predicted"/>
<gene>
    <name evidence="2" type="ORF">VTL71DRAFT_14905</name>
</gene>
<feature type="compositionally biased region" description="Basic residues" evidence="1">
    <location>
        <begin position="69"/>
        <end position="79"/>
    </location>
</feature>
<keyword evidence="3" id="KW-1185">Reference proteome</keyword>
<organism evidence="2 3">
    <name type="scientific">Oculimacula yallundae</name>
    <dbReference type="NCBI Taxonomy" id="86028"/>
    <lineage>
        <taxon>Eukaryota</taxon>
        <taxon>Fungi</taxon>
        <taxon>Dikarya</taxon>
        <taxon>Ascomycota</taxon>
        <taxon>Pezizomycotina</taxon>
        <taxon>Leotiomycetes</taxon>
        <taxon>Helotiales</taxon>
        <taxon>Ploettnerulaceae</taxon>
        <taxon>Oculimacula</taxon>
    </lineage>
</organism>
<evidence type="ECO:0000313" key="3">
    <source>
        <dbReference type="Proteomes" id="UP001595075"/>
    </source>
</evidence>
<protein>
    <submittedName>
        <fullName evidence="2">Uncharacterized protein</fullName>
    </submittedName>
</protein>
<reference evidence="2 3" key="1">
    <citation type="journal article" date="2024" name="Commun. Biol.">
        <title>Comparative genomic analysis of thermophilic fungi reveals convergent evolutionary adaptations and gene losses.</title>
        <authorList>
            <person name="Steindorff A.S."/>
            <person name="Aguilar-Pontes M.V."/>
            <person name="Robinson A.J."/>
            <person name="Andreopoulos B."/>
            <person name="LaButti K."/>
            <person name="Kuo A."/>
            <person name="Mondo S."/>
            <person name="Riley R."/>
            <person name="Otillar R."/>
            <person name="Haridas S."/>
            <person name="Lipzen A."/>
            <person name="Grimwood J."/>
            <person name="Schmutz J."/>
            <person name="Clum A."/>
            <person name="Reid I.D."/>
            <person name="Moisan M.C."/>
            <person name="Butler G."/>
            <person name="Nguyen T.T.M."/>
            <person name="Dewar K."/>
            <person name="Conant G."/>
            <person name="Drula E."/>
            <person name="Henrissat B."/>
            <person name="Hansel C."/>
            <person name="Singer S."/>
            <person name="Hutchinson M.I."/>
            <person name="de Vries R.P."/>
            <person name="Natvig D.O."/>
            <person name="Powell A.J."/>
            <person name="Tsang A."/>
            <person name="Grigoriev I.V."/>
        </authorList>
    </citation>
    <scope>NUCLEOTIDE SEQUENCE [LARGE SCALE GENOMIC DNA]</scope>
    <source>
        <strain evidence="2 3">CBS 494.80</strain>
    </source>
</reference>
<feature type="region of interest" description="Disordered" evidence="1">
    <location>
        <begin position="1"/>
        <end position="44"/>
    </location>
</feature>
<evidence type="ECO:0000256" key="1">
    <source>
        <dbReference type="SAM" id="MobiDB-lite"/>
    </source>
</evidence>
<accession>A0ABR4CF39</accession>
<dbReference type="PANTHER" id="PTHR37540">
    <property type="entry name" value="TRANSCRIPTION FACTOR (ACR-2), PUTATIVE-RELATED-RELATED"/>
    <property type="match status" value="1"/>
</dbReference>
<feature type="region of interest" description="Disordered" evidence="1">
    <location>
        <begin position="56"/>
        <end position="137"/>
    </location>
</feature>
<dbReference type="PANTHER" id="PTHR37540:SF5">
    <property type="entry name" value="TRANSCRIPTION FACTOR DOMAIN-CONTAINING PROTEIN"/>
    <property type="match status" value="1"/>
</dbReference>
<comment type="caution">
    <text evidence="2">The sequence shown here is derived from an EMBL/GenBank/DDBJ whole genome shotgun (WGS) entry which is preliminary data.</text>
</comment>
<name>A0ABR4CF39_9HELO</name>
<feature type="compositionally biased region" description="Polar residues" evidence="1">
    <location>
        <begin position="99"/>
        <end position="135"/>
    </location>
</feature>
<sequence>MATKESSRRGKSRSPSQSIRNDQLQIPIVSKPVCHKAKPSSPSNIEFCFVNQLGTREQDEEAKSEVKSHVMRRVWKKHKDSQSKWVKKLQPLRSKEPRTPSSEYRSDISSSGSPEPHYQNSASSSRHVTPRTSATPPIEIAGLSIDTHREDSIDCSIIPVPSGYAHISPRLAAYVFGSDSDPFGPFPIALRPRILEHNHLDGQDRASTSVRQDSFDSSNSSTYTNAALLYITLSWLSARDGDASDSGNFESSFYMQSSLSAINEDLENATEAGVSEGTIAAVACMTNMENLKGDGCKAMMHLNGLEQMVNLRGGLHTISTVLLQYILSTDLLHATSWQTTPRFPRMDFSHLRPLSNFLSSSEHKPILSITFCLKQALIDTWNGTLLSDLQDANELAYFLDITPPNEVNHLNDASIPDRIYSIESHILDLLSRSTHTINNCPADIVTPFLISLLLYIYTNLRQTPTGGSIRRILAERVRMSLEATELTILNCSFSSELTWMLFLGGTAARRGSEDRRWYKEQLWWVLNRNSALDWNWVHTSRVLMSVLWLKKEFLEMCQSFWLETLDLEWVASF</sequence>
<feature type="compositionally biased region" description="Polar residues" evidence="1">
    <location>
        <begin position="13"/>
        <end position="24"/>
    </location>
</feature>
<dbReference type="EMBL" id="JAZHXI010000008">
    <property type="protein sequence ID" value="KAL2068568.1"/>
    <property type="molecule type" value="Genomic_DNA"/>
</dbReference>
<dbReference type="Proteomes" id="UP001595075">
    <property type="component" value="Unassembled WGS sequence"/>
</dbReference>
<evidence type="ECO:0000313" key="2">
    <source>
        <dbReference type="EMBL" id="KAL2068568.1"/>
    </source>
</evidence>